<dbReference type="GO" id="GO:0005777">
    <property type="term" value="C:peroxisome"/>
    <property type="evidence" value="ECO:0007669"/>
    <property type="project" value="TreeGrafter"/>
</dbReference>
<dbReference type="InterPro" id="IPR001753">
    <property type="entry name" value="Enoyl-CoA_hydra/iso"/>
</dbReference>
<keyword evidence="2" id="KW-1185">Reference proteome</keyword>
<dbReference type="STRING" id="133385.A0A2T9YAL7"/>
<dbReference type="InterPro" id="IPR029045">
    <property type="entry name" value="ClpP/crotonase-like_dom_sf"/>
</dbReference>
<dbReference type="SUPFAM" id="SSF52096">
    <property type="entry name" value="ClpP/crotonase"/>
    <property type="match status" value="1"/>
</dbReference>
<sequence>MSSIITLLETNQLKLSVPNKDKHTHFLISLQALPENRITFAWIKDYHNALDLIENTLNDLPSSDADIGASLITTSSGKFFCNGFNINELFNYTSDFLNKIMHLYARLLAFPLPTVAAINGHGFGGGCMLALCHDFCIMNQAKGFLSMNEITIGLPVQHAYIRLVKTKISDSRSLKKCLLNGYRFPATEAASIGLIDAAVPENKILDAATELAHSQAKFAVKKGVPLGQIKSELYREAITSLRSGDIVAGAYLSKL</sequence>
<proteinExistence type="predicted"/>
<gene>
    <name evidence="1" type="ORF">BB561_005395</name>
</gene>
<dbReference type="EMBL" id="MBFR01000318">
    <property type="protein sequence ID" value="PVU89370.1"/>
    <property type="molecule type" value="Genomic_DNA"/>
</dbReference>
<dbReference type="Pfam" id="PF00378">
    <property type="entry name" value="ECH_1"/>
    <property type="match status" value="1"/>
</dbReference>
<evidence type="ECO:0008006" key="3">
    <source>
        <dbReference type="Google" id="ProtNLM"/>
    </source>
</evidence>
<dbReference type="CDD" id="cd06558">
    <property type="entry name" value="crotonase-like"/>
    <property type="match status" value="1"/>
</dbReference>
<dbReference type="AlphaFoldDB" id="A0A2T9YAL7"/>
<dbReference type="PANTHER" id="PTHR11941">
    <property type="entry name" value="ENOYL-COA HYDRATASE-RELATED"/>
    <property type="match status" value="1"/>
</dbReference>
<dbReference type="GO" id="GO:0004165">
    <property type="term" value="F:delta(3)-delta(2)-enoyl-CoA isomerase activity"/>
    <property type="evidence" value="ECO:0007669"/>
    <property type="project" value="TreeGrafter"/>
</dbReference>
<dbReference type="Proteomes" id="UP000245383">
    <property type="component" value="Unassembled WGS sequence"/>
</dbReference>
<protein>
    <recommendedName>
        <fullName evidence="3">Enoyl-CoA hydratase</fullName>
    </recommendedName>
</protein>
<accession>A0A2T9YAL7</accession>
<comment type="caution">
    <text evidence="1">The sequence shown here is derived from an EMBL/GenBank/DDBJ whole genome shotgun (WGS) entry which is preliminary data.</text>
</comment>
<dbReference type="GO" id="GO:0006635">
    <property type="term" value="P:fatty acid beta-oxidation"/>
    <property type="evidence" value="ECO:0007669"/>
    <property type="project" value="TreeGrafter"/>
</dbReference>
<name>A0A2T9YAL7_9FUNG</name>
<evidence type="ECO:0000313" key="2">
    <source>
        <dbReference type="Proteomes" id="UP000245383"/>
    </source>
</evidence>
<organism evidence="1 2">
    <name type="scientific">Smittium simulii</name>
    <dbReference type="NCBI Taxonomy" id="133385"/>
    <lineage>
        <taxon>Eukaryota</taxon>
        <taxon>Fungi</taxon>
        <taxon>Fungi incertae sedis</taxon>
        <taxon>Zoopagomycota</taxon>
        <taxon>Kickxellomycotina</taxon>
        <taxon>Harpellomycetes</taxon>
        <taxon>Harpellales</taxon>
        <taxon>Legeriomycetaceae</taxon>
        <taxon>Smittium</taxon>
    </lineage>
</organism>
<dbReference type="OrthoDB" id="1696280at2759"/>
<evidence type="ECO:0000313" key="1">
    <source>
        <dbReference type="EMBL" id="PVU89370.1"/>
    </source>
</evidence>
<dbReference type="PANTHER" id="PTHR11941:SF75">
    <property type="entry name" value="ENOYL-COA HYDRATASE_ISOMERASE FAMILY PROTEIN"/>
    <property type="match status" value="1"/>
</dbReference>
<reference evidence="1 2" key="1">
    <citation type="journal article" date="2018" name="MBio">
        <title>Comparative Genomics Reveals the Core Gene Toolbox for the Fungus-Insect Symbiosis.</title>
        <authorList>
            <person name="Wang Y."/>
            <person name="Stata M."/>
            <person name="Wang W."/>
            <person name="Stajich J.E."/>
            <person name="White M.M."/>
            <person name="Moncalvo J.M."/>
        </authorList>
    </citation>
    <scope>NUCLEOTIDE SEQUENCE [LARGE SCALE GENOMIC DNA]</scope>
    <source>
        <strain evidence="1 2">SWE-8-4</strain>
    </source>
</reference>
<dbReference type="Gene3D" id="3.90.226.10">
    <property type="entry name" value="2-enoyl-CoA Hydratase, Chain A, domain 1"/>
    <property type="match status" value="1"/>
</dbReference>